<organism evidence="1 2">
    <name type="scientific">Escherichia phage PBECO4</name>
    <dbReference type="NCBI Taxonomy" id="1273738"/>
    <lineage>
        <taxon>Viruses</taxon>
        <taxon>Duplodnaviria</taxon>
        <taxon>Heunggongvirae</taxon>
        <taxon>Uroviricota</taxon>
        <taxon>Caudoviricetes</taxon>
        <taxon>Asteriusvirus</taxon>
        <taxon>Asteriusvirus PBECO4</taxon>
    </lineage>
</organism>
<evidence type="ECO:0000313" key="1">
    <source>
        <dbReference type="EMBL" id="AGC34963.1"/>
    </source>
</evidence>
<sequence>MYKEFYIKELPKFLQGNLLEDEPRGIDCIYEADYFRTCTEQVLNEEANENNYQVQLYHTLYLAFQY</sequence>
<dbReference type="EMBL" id="KC295538">
    <property type="protein sequence ID" value="AGC34963.1"/>
    <property type="molecule type" value="Genomic_DNA"/>
</dbReference>
<dbReference type="GeneID" id="24643016"/>
<dbReference type="Proteomes" id="UP000011158">
    <property type="component" value="Segment"/>
</dbReference>
<dbReference type="RefSeq" id="YP_009150597.1">
    <property type="nucleotide sequence ID" value="NC_027364.1"/>
</dbReference>
<dbReference type="KEGG" id="vg:24643016"/>
<protein>
    <submittedName>
        <fullName evidence="1">Uncharacterized protein</fullName>
    </submittedName>
</protein>
<name>L7TLH2_9CAUD</name>
<proteinExistence type="predicted"/>
<reference evidence="1 2" key="1">
    <citation type="journal article" date="2013" name="Arch. Virol.">
        <title>Genomic analysis of bacteriophage PBECO4 infecting Escherichia coli O157:H7.</title>
        <authorList>
            <person name="Kim M.S."/>
            <person name="Hong S.S."/>
            <person name="Park K."/>
            <person name="Myung H."/>
        </authorList>
    </citation>
    <scope>NUCLEOTIDE SEQUENCE [LARGE SCALE GENOMIC DNA]</scope>
</reference>
<keyword evidence="2" id="KW-1185">Reference proteome</keyword>
<evidence type="ECO:0000313" key="2">
    <source>
        <dbReference type="Proteomes" id="UP000011158"/>
    </source>
</evidence>
<accession>L7TLH2</accession>